<feature type="transmembrane region" description="Helical" evidence="5">
    <location>
        <begin position="348"/>
        <end position="370"/>
    </location>
</feature>
<dbReference type="InterPro" id="IPR052250">
    <property type="entry name" value="PDI_TMX3"/>
</dbReference>
<evidence type="ECO:0000259" key="6">
    <source>
        <dbReference type="PROSITE" id="PS51352"/>
    </source>
</evidence>
<proteinExistence type="predicted"/>
<dbReference type="SUPFAM" id="SSF52833">
    <property type="entry name" value="Thioredoxin-like"/>
    <property type="match status" value="2"/>
</dbReference>
<dbReference type="PANTHER" id="PTHR46426:SF1">
    <property type="entry name" value="PROTEIN DISULFIDE-ISOMERASE TMX3"/>
    <property type="match status" value="1"/>
</dbReference>
<dbReference type="PANTHER" id="PTHR46426">
    <property type="entry name" value="PROTEIN DISULFIDE-ISOMERASE TMX3"/>
    <property type="match status" value="1"/>
</dbReference>
<dbReference type="Gene3D" id="3.40.30.10">
    <property type="entry name" value="Glutaredoxin"/>
    <property type="match status" value="2"/>
</dbReference>
<accession>A0A7S2K377</accession>
<evidence type="ECO:0000313" key="7">
    <source>
        <dbReference type="EMBL" id="CAD9565064.1"/>
    </source>
</evidence>
<feature type="domain" description="Thioredoxin" evidence="6">
    <location>
        <begin position="1"/>
        <end position="101"/>
    </location>
</feature>
<dbReference type="InterPro" id="IPR036249">
    <property type="entry name" value="Thioredoxin-like_sf"/>
</dbReference>
<keyword evidence="2 5" id="KW-0812">Transmembrane</keyword>
<keyword evidence="3 5" id="KW-1133">Transmembrane helix</keyword>
<evidence type="ECO:0000256" key="1">
    <source>
        <dbReference type="ARBA" id="ARBA00004167"/>
    </source>
</evidence>
<keyword evidence="4 5" id="KW-0472">Membrane</keyword>
<gene>
    <name evidence="7" type="ORF">LDAN0321_LOCUS4795</name>
</gene>
<dbReference type="Pfam" id="PF13848">
    <property type="entry name" value="Thioredoxin_6"/>
    <property type="match status" value="1"/>
</dbReference>
<evidence type="ECO:0000256" key="3">
    <source>
        <dbReference type="ARBA" id="ARBA00022989"/>
    </source>
</evidence>
<organism evidence="7">
    <name type="scientific">Leptocylindrus danicus</name>
    <dbReference type="NCBI Taxonomy" id="163516"/>
    <lineage>
        <taxon>Eukaryota</taxon>
        <taxon>Sar</taxon>
        <taxon>Stramenopiles</taxon>
        <taxon>Ochrophyta</taxon>
        <taxon>Bacillariophyta</taxon>
        <taxon>Coscinodiscophyceae</taxon>
        <taxon>Chaetocerotophycidae</taxon>
        <taxon>Leptocylindrales</taxon>
        <taxon>Leptocylindraceae</taxon>
        <taxon>Leptocylindrus</taxon>
    </lineage>
</organism>
<reference evidence="7" key="1">
    <citation type="submission" date="2021-01" db="EMBL/GenBank/DDBJ databases">
        <authorList>
            <person name="Corre E."/>
            <person name="Pelletier E."/>
            <person name="Niang G."/>
            <person name="Scheremetjew M."/>
            <person name="Finn R."/>
            <person name="Kale V."/>
            <person name="Holt S."/>
            <person name="Cochrane G."/>
            <person name="Meng A."/>
            <person name="Brown T."/>
            <person name="Cohen L."/>
        </authorList>
    </citation>
    <scope>NUCLEOTIDE SEQUENCE</scope>
    <source>
        <strain evidence="7">B650</strain>
    </source>
</reference>
<protein>
    <recommendedName>
        <fullName evidence="6">Thioredoxin domain-containing protein</fullName>
    </recommendedName>
</protein>
<evidence type="ECO:0000256" key="4">
    <source>
        <dbReference type="ARBA" id="ARBA00023136"/>
    </source>
</evidence>
<comment type="subcellular location">
    <subcellularLocation>
        <location evidence="1">Membrane</location>
        <topology evidence="1">Single-pass membrane protein</topology>
    </subcellularLocation>
</comment>
<dbReference type="InterPro" id="IPR013766">
    <property type="entry name" value="Thioredoxin_domain"/>
</dbReference>
<dbReference type="Pfam" id="PF00085">
    <property type="entry name" value="Thioredoxin"/>
    <property type="match status" value="1"/>
</dbReference>
<dbReference type="EMBL" id="HBGY01007662">
    <property type="protein sequence ID" value="CAD9565064.1"/>
    <property type="molecule type" value="Transcribed_RNA"/>
</dbReference>
<dbReference type="PROSITE" id="PS51352">
    <property type="entry name" value="THIOREDOXIN_2"/>
    <property type="match status" value="1"/>
</dbReference>
<evidence type="ECO:0000256" key="5">
    <source>
        <dbReference type="SAM" id="Phobius"/>
    </source>
</evidence>
<sequence length="396" mass="45182">MFYAPWSGHCKNFLRSVLDKVAPKISDKMKIGKVDCTVHKDLCERFDVRSYTTVKYHRSGTDTFSEYLDRSEGDITDFATRMSRHPTVGVRSLEAAYNLADFSEIDRICFVAYDPEASGNAIEDVVGSTKFLTAFKSVARKMQADGNFAVVLPSVASDIVESFGLGTKAFVAKIERNVKPVMFSGNLDELDQFVIDNNKALVAQINSKNFRKLVDMQKPIVIGVTTRDDETGSNTILNDLRTVAQNDKELSSKFVFLWIDGKKWDRIFLTEFQIEEVSPMVFMLDSSKKIYWKDENISDVKTFLNAVILGDIVAREQKEWRPPKKDGPMKHTWGILQGIYNHYKPWSYIIYVIPVLLILQILSSIVEVIIMKNRDAKREKQREAARVAEEAKKKDE</sequence>
<dbReference type="AlphaFoldDB" id="A0A7S2K377"/>
<dbReference type="CDD" id="cd02961">
    <property type="entry name" value="PDI_a_family"/>
    <property type="match status" value="1"/>
</dbReference>
<name>A0A7S2K377_9STRA</name>
<dbReference type="GO" id="GO:0016020">
    <property type="term" value="C:membrane"/>
    <property type="evidence" value="ECO:0007669"/>
    <property type="project" value="UniProtKB-SubCell"/>
</dbReference>
<evidence type="ECO:0000256" key="2">
    <source>
        <dbReference type="ARBA" id="ARBA00022692"/>
    </source>
</evidence>
<dbReference type="GO" id="GO:0005783">
    <property type="term" value="C:endoplasmic reticulum"/>
    <property type="evidence" value="ECO:0007669"/>
    <property type="project" value="TreeGrafter"/>
</dbReference>